<organism evidence="4 5">
    <name type="scientific">Riccia fluitans</name>
    <dbReference type="NCBI Taxonomy" id="41844"/>
    <lineage>
        <taxon>Eukaryota</taxon>
        <taxon>Viridiplantae</taxon>
        <taxon>Streptophyta</taxon>
        <taxon>Embryophyta</taxon>
        <taxon>Marchantiophyta</taxon>
        <taxon>Marchantiopsida</taxon>
        <taxon>Marchantiidae</taxon>
        <taxon>Marchantiales</taxon>
        <taxon>Ricciaceae</taxon>
        <taxon>Riccia</taxon>
    </lineage>
</organism>
<dbReference type="InterPro" id="IPR023347">
    <property type="entry name" value="Lysozyme_dom_sf"/>
</dbReference>
<dbReference type="PANTHER" id="PTHR37406">
    <property type="entry name" value="T4-TYPE LYSOZYME 1-RELATED"/>
    <property type="match status" value="1"/>
</dbReference>
<dbReference type="Proteomes" id="UP001605036">
    <property type="component" value="Unassembled WGS sequence"/>
</dbReference>
<gene>
    <name evidence="4" type="ORF">R1flu_026328</name>
</gene>
<evidence type="ECO:0000256" key="1">
    <source>
        <dbReference type="ARBA" id="ARBA00022529"/>
    </source>
</evidence>
<keyword evidence="5" id="KW-1185">Reference proteome</keyword>
<evidence type="ECO:0000256" key="3">
    <source>
        <dbReference type="SAM" id="SignalP"/>
    </source>
</evidence>
<dbReference type="InterPro" id="IPR052619">
    <property type="entry name" value="Phage_lysozyme-like"/>
</dbReference>
<name>A0ABD1XFN6_9MARC</name>
<keyword evidence="3" id="KW-0732">Signal</keyword>
<dbReference type="Gene3D" id="1.10.530.40">
    <property type="match status" value="1"/>
</dbReference>
<dbReference type="InterPro" id="IPR023346">
    <property type="entry name" value="Lysozyme-like_dom_sf"/>
</dbReference>
<dbReference type="SUPFAM" id="SSF53955">
    <property type="entry name" value="Lysozyme-like"/>
    <property type="match status" value="1"/>
</dbReference>
<dbReference type="GO" id="GO:0031640">
    <property type="term" value="P:killing of cells of another organism"/>
    <property type="evidence" value="ECO:0007669"/>
    <property type="project" value="UniProtKB-KW"/>
</dbReference>
<evidence type="ECO:0000313" key="5">
    <source>
        <dbReference type="Proteomes" id="UP001605036"/>
    </source>
</evidence>
<keyword evidence="1" id="KW-0929">Antimicrobial</keyword>
<dbReference type="GO" id="GO:0042742">
    <property type="term" value="P:defense response to bacterium"/>
    <property type="evidence" value="ECO:0007669"/>
    <property type="project" value="UniProtKB-KW"/>
</dbReference>
<dbReference type="GO" id="GO:0003824">
    <property type="term" value="F:catalytic activity"/>
    <property type="evidence" value="ECO:0007669"/>
    <property type="project" value="UniProtKB-KW"/>
</dbReference>
<dbReference type="EMBL" id="JBHFFA010000008">
    <property type="protein sequence ID" value="KAL2607755.1"/>
    <property type="molecule type" value="Genomic_DNA"/>
</dbReference>
<sequence length="215" mass="24584">MARGNIQLVVLVALCAVMFSAPVISARSHHLRRPSFRGSEEVMCLGSVAELLSQHELRHHKAYDHKCGFRAIGCGYNLDENQDQRRKELESIGLDFDRVYKGEKELNSMQITELLLLDAKRALDRVGENIQRLDQFCCSMKAVFADIQHTAGSTDKFPRDDVNEVIERVANEDYRKAADELERTEWCSKSDNKMRCEHNLDVLERGCQTHSRGQC</sequence>
<protein>
    <submittedName>
        <fullName evidence="4">Uncharacterized protein</fullName>
    </submittedName>
</protein>
<comment type="caution">
    <text evidence="4">The sequence shown here is derived from an EMBL/GenBank/DDBJ whole genome shotgun (WGS) entry which is preliminary data.</text>
</comment>
<accession>A0ABD1XFN6</accession>
<proteinExistence type="predicted"/>
<keyword evidence="2" id="KW-0081">Bacteriolytic enzyme</keyword>
<evidence type="ECO:0000313" key="4">
    <source>
        <dbReference type="EMBL" id="KAL2607755.1"/>
    </source>
</evidence>
<evidence type="ECO:0000256" key="2">
    <source>
        <dbReference type="ARBA" id="ARBA00022638"/>
    </source>
</evidence>
<feature type="chain" id="PRO_5044741119" evidence="3">
    <location>
        <begin position="27"/>
        <end position="215"/>
    </location>
</feature>
<dbReference type="AlphaFoldDB" id="A0ABD1XFN6"/>
<feature type="signal peptide" evidence="3">
    <location>
        <begin position="1"/>
        <end position="26"/>
    </location>
</feature>
<dbReference type="PANTHER" id="PTHR37406:SF1">
    <property type="entry name" value="T4-TYPE LYSOZYME 1-RELATED"/>
    <property type="match status" value="1"/>
</dbReference>
<reference evidence="4 5" key="1">
    <citation type="submission" date="2024-09" db="EMBL/GenBank/DDBJ databases">
        <title>Chromosome-scale assembly of Riccia fluitans.</title>
        <authorList>
            <person name="Paukszto L."/>
            <person name="Sawicki J."/>
            <person name="Karawczyk K."/>
            <person name="Piernik-Szablinska J."/>
            <person name="Szczecinska M."/>
            <person name="Mazdziarz M."/>
        </authorList>
    </citation>
    <scope>NUCLEOTIDE SEQUENCE [LARGE SCALE GENOMIC DNA]</scope>
    <source>
        <strain evidence="4">Rf_01</strain>
        <tissue evidence="4">Aerial parts of the thallus</tissue>
    </source>
</reference>